<dbReference type="RefSeq" id="WP_004229961.1">
    <property type="nucleotide sequence ID" value="NZ_AEUV02000002.1"/>
</dbReference>
<keyword evidence="1" id="KW-0472">Membrane</keyword>
<feature type="transmembrane region" description="Helical" evidence="1">
    <location>
        <begin position="7"/>
        <end position="27"/>
    </location>
</feature>
<keyword evidence="1" id="KW-1133">Transmembrane helix</keyword>
<dbReference type="AlphaFoldDB" id="G5JMT7"/>
<organism evidence="2 3">
    <name type="scientific">Streptococcus criceti HS-6</name>
    <dbReference type="NCBI Taxonomy" id="873449"/>
    <lineage>
        <taxon>Bacteria</taxon>
        <taxon>Bacillati</taxon>
        <taxon>Bacillota</taxon>
        <taxon>Bacilli</taxon>
        <taxon>Lactobacillales</taxon>
        <taxon>Streptococcaceae</taxon>
        <taxon>Streptococcus</taxon>
    </lineage>
</organism>
<dbReference type="PROSITE" id="PS51257">
    <property type="entry name" value="PROKAR_LIPOPROTEIN"/>
    <property type="match status" value="1"/>
</dbReference>
<dbReference type="STRING" id="873449.STRCR_0052"/>
<protein>
    <recommendedName>
        <fullName evidence="4">Lipoprotein</fullName>
    </recommendedName>
</protein>
<evidence type="ECO:0000313" key="2">
    <source>
        <dbReference type="EMBL" id="EHI75496.1"/>
    </source>
</evidence>
<sequence>MALKKRLPFIIVILGGLIIMGLASLSACGLNKDSRSWIEKNRVSDIYKVYPTKDPEDLFKVFPDGFNITQFYTNSNGVYYHIEFEGNAKTGKIKGQFVKEPYSDDKREKLSDVTVEDGQIIFSNETAKKDWLLEGFLFQHLTINQAYLNELKEKKHSYNSNSGIFHINYKLTDPRVNKLLKKDTQKITDFEITGSGEDYYNRAISFTFSDNSEFGETINRLNK</sequence>
<gene>
    <name evidence="2" type="ORF">STRCR_0052</name>
</gene>
<evidence type="ECO:0008006" key="4">
    <source>
        <dbReference type="Google" id="ProtNLM"/>
    </source>
</evidence>
<dbReference type="Proteomes" id="UP000004322">
    <property type="component" value="Unassembled WGS sequence"/>
</dbReference>
<evidence type="ECO:0000313" key="3">
    <source>
        <dbReference type="Proteomes" id="UP000004322"/>
    </source>
</evidence>
<reference evidence="2" key="1">
    <citation type="submission" date="2011-07" db="EMBL/GenBank/DDBJ databases">
        <authorList>
            <person name="Stanhope M.J."/>
            <person name="Durkin A.S."/>
            <person name="Hostetler J."/>
            <person name="Kim M."/>
            <person name="Radune D."/>
            <person name="Singh I."/>
            <person name="Town C.D."/>
        </authorList>
    </citation>
    <scope>NUCLEOTIDE SEQUENCE [LARGE SCALE GENOMIC DNA]</scope>
    <source>
        <strain evidence="2">HS-6</strain>
    </source>
</reference>
<accession>G5JMT7</accession>
<evidence type="ECO:0000256" key="1">
    <source>
        <dbReference type="SAM" id="Phobius"/>
    </source>
</evidence>
<keyword evidence="1" id="KW-0812">Transmembrane</keyword>
<keyword evidence="3" id="KW-1185">Reference proteome</keyword>
<proteinExistence type="predicted"/>
<name>G5JMT7_STRCG</name>
<dbReference type="EMBL" id="AEUV02000002">
    <property type="protein sequence ID" value="EHI75496.1"/>
    <property type="molecule type" value="Genomic_DNA"/>
</dbReference>
<comment type="caution">
    <text evidence="2">The sequence shown here is derived from an EMBL/GenBank/DDBJ whole genome shotgun (WGS) entry which is preliminary data.</text>
</comment>